<dbReference type="PROSITE" id="PS51257">
    <property type="entry name" value="PROKAR_LIPOPROTEIN"/>
    <property type="match status" value="1"/>
</dbReference>
<name>A0A0A9AX11_ARUDO</name>
<reference evidence="1" key="1">
    <citation type="submission" date="2014-09" db="EMBL/GenBank/DDBJ databases">
        <authorList>
            <person name="Magalhaes I.L.F."/>
            <person name="Oliveira U."/>
            <person name="Santos F.R."/>
            <person name="Vidigal T.H.D.A."/>
            <person name="Brescovit A.D."/>
            <person name="Santos A.J."/>
        </authorList>
    </citation>
    <scope>NUCLEOTIDE SEQUENCE</scope>
    <source>
        <tissue evidence="1">Shoot tissue taken approximately 20 cm above the soil surface</tissue>
    </source>
</reference>
<organism evidence="1">
    <name type="scientific">Arundo donax</name>
    <name type="common">Giant reed</name>
    <name type="synonym">Donax arundinaceus</name>
    <dbReference type="NCBI Taxonomy" id="35708"/>
    <lineage>
        <taxon>Eukaryota</taxon>
        <taxon>Viridiplantae</taxon>
        <taxon>Streptophyta</taxon>
        <taxon>Embryophyta</taxon>
        <taxon>Tracheophyta</taxon>
        <taxon>Spermatophyta</taxon>
        <taxon>Magnoliopsida</taxon>
        <taxon>Liliopsida</taxon>
        <taxon>Poales</taxon>
        <taxon>Poaceae</taxon>
        <taxon>PACMAD clade</taxon>
        <taxon>Arundinoideae</taxon>
        <taxon>Arundineae</taxon>
        <taxon>Arundo</taxon>
    </lineage>
</organism>
<dbReference type="AlphaFoldDB" id="A0A0A9AX11"/>
<proteinExistence type="predicted"/>
<protein>
    <submittedName>
        <fullName evidence="1">Uncharacterized protein</fullName>
    </submittedName>
</protein>
<reference evidence="1" key="2">
    <citation type="journal article" date="2015" name="Data Brief">
        <title>Shoot transcriptome of the giant reed, Arundo donax.</title>
        <authorList>
            <person name="Barrero R.A."/>
            <person name="Guerrero F.D."/>
            <person name="Moolhuijzen P."/>
            <person name="Goolsby J.A."/>
            <person name="Tidwell J."/>
            <person name="Bellgard S.E."/>
            <person name="Bellgard M.I."/>
        </authorList>
    </citation>
    <scope>NUCLEOTIDE SEQUENCE</scope>
    <source>
        <tissue evidence="1">Shoot tissue taken approximately 20 cm above the soil surface</tissue>
    </source>
</reference>
<evidence type="ECO:0000313" key="1">
    <source>
        <dbReference type="EMBL" id="JAD56289.1"/>
    </source>
</evidence>
<accession>A0A0A9AX11</accession>
<dbReference type="EMBL" id="GBRH01241606">
    <property type="protein sequence ID" value="JAD56289.1"/>
    <property type="molecule type" value="Transcribed_RNA"/>
</dbReference>
<sequence length="60" mass="6810">MWKVVRLKLKGTLTSVAVLMSCRCPMRNFIVFLNHPIQGQDTLVGTNQFNDQEKCHGFGT</sequence>